<reference evidence="1 2" key="1">
    <citation type="submission" date="2017-11" db="EMBL/GenBank/DDBJ databases">
        <title>De-novo sequencing of pomegranate (Punica granatum L.) genome.</title>
        <authorList>
            <person name="Akparov Z."/>
            <person name="Amiraslanov A."/>
            <person name="Hajiyeva S."/>
            <person name="Abbasov M."/>
            <person name="Kaur K."/>
            <person name="Hamwieh A."/>
            <person name="Solovyev V."/>
            <person name="Salamov A."/>
            <person name="Braich B."/>
            <person name="Kosarev P."/>
            <person name="Mahmoud A."/>
            <person name="Hajiyev E."/>
            <person name="Babayeva S."/>
            <person name="Izzatullayeva V."/>
            <person name="Mammadov A."/>
            <person name="Mammadov A."/>
            <person name="Sharifova S."/>
            <person name="Ojaghi J."/>
            <person name="Eynullazada K."/>
            <person name="Bayramov B."/>
            <person name="Abdulazimova A."/>
            <person name="Shahmuradov I."/>
        </authorList>
    </citation>
    <scope>NUCLEOTIDE SEQUENCE [LARGE SCALE GENOMIC DNA]</scope>
    <source>
        <strain evidence="2">cv. AG2017</strain>
        <tissue evidence="1">Leaf</tissue>
    </source>
</reference>
<evidence type="ECO:0000313" key="2">
    <source>
        <dbReference type="Proteomes" id="UP000233551"/>
    </source>
</evidence>
<keyword evidence="2" id="KW-1185">Reference proteome</keyword>
<organism evidence="1 2">
    <name type="scientific">Punica granatum</name>
    <name type="common">Pomegranate</name>
    <dbReference type="NCBI Taxonomy" id="22663"/>
    <lineage>
        <taxon>Eukaryota</taxon>
        <taxon>Viridiplantae</taxon>
        <taxon>Streptophyta</taxon>
        <taxon>Embryophyta</taxon>
        <taxon>Tracheophyta</taxon>
        <taxon>Spermatophyta</taxon>
        <taxon>Magnoliopsida</taxon>
        <taxon>eudicotyledons</taxon>
        <taxon>Gunneridae</taxon>
        <taxon>Pentapetalae</taxon>
        <taxon>rosids</taxon>
        <taxon>malvids</taxon>
        <taxon>Myrtales</taxon>
        <taxon>Lythraceae</taxon>
        <taxon>Punica</taxon>
    </lineage>
</organism>
<gene>
    <name evidence="1" type="ORF">CRG98_048134</name>
</gene>
<name>A0A2I0HID7_PUNGR</name>
<comment type="caution">
    <text evidence="1">The sequence shown here is derived from an EMBL/GenBank/DDBJ whole genome shotgun (WGS) entry which is preliminary data.</text>
</comment>
<accession>A0A2I0HID7</accession>
<sequence>MYICTGAYTANGQKNTAPKTPMTEVKYGNVIASKVAVATYNVRKQAWKRFIWIVGNNGNLNEKDLSRNLLSGNLSRNHLSTVEKHA</sequence>
<protein>
    <submittedName>
        <fullName evidence="1">Uncharacterized protein</fullName>
    </submittedName>
</protein>
<dbReference type="AlphaFoldDB" id="A0A2I0HID7"/>
<proteinExistence type="predicted"/>
<evidence type="ECO:0000313" key="1">
    <source>
        <dbReference type="EMBL" id="PKI31477.1"/>
    </source>
</evidence>
<dbReference type="Proteomes" id="UP000233551">
    <property type="component" value="Unassembled WGS sequence"/>
</dbReference>
<dbReference type="EMBL" id="PGOL01008731">
    <property type="protein sequence ID" value="PKI31477.1"/>
    <property type="molecule type" value="Genomic_DNA"/>
</dbReference>